<keyword evidence="9 13" id="KW-1133">Transmembrane helix</keyword>
<dbReference type="FunFam" id="2.60.40.60:FF:000018">
    <property type="entry name" value="Protocadherin gamma c3"/>
    <property type="match status" value="1"/>
</dbReference>
<dbReference type="InterPro" id="IPR002126">
    <property type="entry name" value="Cadherin-like_dom"/>
</dbReference>
<evidence type="ECO:0000256" key="10">
    <source>
        <dbReference type="ARBA" id="ARBA00023136"/>
    </source>
</evidence>
<dbReference type="FunCoup" id="A0A6P8P3H1">
    <property type="interactions" value="18"/>
</dbReference>
<dbReference type="PROSITE" id="PS00232">
    <property type="entry name" value="CADHERIN_1"/>
    <property type="match status" value="3"/>
</dbReference>
<evidence type="ECO:0000256" key="5">
    <source>
        <dbReference type="ARBA" id="ARBA00022729"/>
    </source>
</evidence>
<dbReference type="AlphaFoldDB" id="A0A6P8P3H1"/>
<dbReference type="PROSITE" id="PS50268">
    <property type="entry name" value="CADHERIN_2"/>
    <property type="match status" value="6"/>
</dbReference>
<dbReference type="GO" id="GO:0005509">
    <property type="term" value="F:calcium ion binding"/>
    <property type="evidence" value="ECO:0007669"/>
    <property type="project" value="UniProtKB-UniRule"/>
</dbReference>
<reference evidence="17" key="1">
    <citation type="submission" date="2025-08" db="UniProtKB">
        <authorList>
            <consortium name="RefSeq"/>
        </authorList>
    </citation>
    <scope>IDENTIFICATION</scope>
</reference>
<dbReference type="PRINTS" id="PR00205">
    <property type="entry name" value="CADHERIN"/>
</dbReference>
<evidence type="ECO:0000256" key="8">
    <source>
        <dbReference type="ARBA" id="ARBA00022889"/>
    </source>
</evidence>
<dbReference type="Pfam" id="PF00028">
    <property type="entry name" value="Cadherin"/>
    <property type="match status" value="5"/>
</dbReference>
<dbReference type="RefSeq" id="XP_033783597.1">
    <property type="nucleotide sequence ID" value="XM_033927706.1"/>
</dbReference>
<dbReference type="FunFam" id="2.60.40.60:FF:000001">
    <property type="entry name" value="Protocadherin alpha 2"/>
    <property type="match status" value="1"/>
</dbReference>
<accession>A0A6P8P3H1</accession>
<keyword evidence="11" id="KW-0325">Glycoprotein</keyword>
<evidence type="ECO:0000256" key="11">
    <source>
        <dbReference type="ARBA" id="ARBA00023180"/>
    </source>
</evidence>
<dbReference type="Pfam" id="PF16492">
    <property type="entry name" value="Cadherin_C_2"/>
    <property type="match status" value="1"/>
</dbReference>
<dbReference type="InterPro" id="IPR050174">
    <property type="entry name" value="Protocadherin/Cadherin-CA"/>
</dbReference>
<comment type="subcellular location">
    <subcellularLocation>
        <location evidence="2">Cell membrane</location>
        <topology evidence="2">Single-pass type I membrane protein</topology>
    </subcellularLocation>
</comment>
<feature type="domain" description="Cadherin" evidence="15">
    <location>
        <begin position="452"/>
        <end position="566"/>
    </location>
</feature>
<feature type="chain" id="PRO_5028177015" evidence="14">
    <location>
        <begin position="30"/>
        <end position="832"/>
    </location>
</feature>
<dbReference type="OrthoDB" id="6252479at2759"/>
<dbReference type="GO" id="GO:0005886">
    <property type="term" value="C:plasma membrane"/>
    <property type="evidence" value="ECO:0007669"/>
    <property type="project" value="UniProtKB-SubCell"/>
</dbReference>
<evidence type="ECO:0000259" key="15">
    <source>
        <dbReference type="PROSITE" id="PS50268"/>
    </source>
</evidence>
<feature type="domain" description="Cadherin" evidence="15">
    <location>
        <begin position="134"/>
        <end position="242"/>
    </location>
</feature>
<feature type="domain" description="Cadherin" evidence="15">
    <location>
        <begin position="347"/>
        <end position="451"/>
    </location>
</feature>
<dbReference type="GeneID" id="117351856"/>
<evidence type="ECO:0000256" key="2">
    <source>
        <dbReference type="ARBA" id="ARBA00004251"/>
    </source>
</evidence>
<feature type="domain" description="Cadherin" evidence="15">
    <location>
        <begin position="22"/>
        <end position="133"/>
    </location>
</feature>
<keyword evidence="16" id="KW-1185">Reference proteome</keyword>
<dbReference type="CDD" id="cd11304">
    <property type="entry name" value="Cadherin_repeat"/>
    <property type="match status" value="6"/>
</dbReference>
<keyword evidence="8" id="KW-0130">Cell adhesion</keyword>
<gene>
    <name evidence="17" type="primary">LOC117351856</name>
</gene>
<evidence type="ECO:0000256" key="1">
    <source>
        <dbReference type="ARBA" id="ARBA00003436"/>
    </source>
</evidence>
<organism evidence="16 17">
    <name type="scientific">Geotrypetes seraphini</name>
    <name type="common">Gaboon caecilian</name>
    <name type="synonym">Caecilia seraphini</name>
    <dbReference type="NCBI Taxonomy" id="260995"/>
    <lineage>
        <taxon>Eukaryota</taxon>
        <taxon>Metazoa</taxon>
        <taxon>Chordata</taxon>
        <taxon>Craniata</taxon>
        <taxon>Vertebrata</taxon>
        <taxon>Euteleostomi</taxon>
        <taxon>Amphibia</taxon>
        <taxon>Gymnophiona</taxon>
        <taxon>Geotrypetes</taxon>
    </lineage>
</organism>
<dbReference type="Proteomes" id="UP000515159">
    <property type="component" value="Chromosome 18"/>
</dbReference>
<dbReference type="InParanoid" id="A0A6P8P3H1"/>
<evidence type="ECO:0000256" key="6">
    <source>
        <dbReference type="ARBA" id="ARBA00022737"/>
    </source>
</evidence>
<dbReference type="GO" id="GO:0007156">
    <property type="term" value="P:homophilic cell adhesion via plasma membrane adhesion molecules"/>
    <property type="evidence" value="ECO:0007669"/>
    <property type="project" value="InterPro"/>
</dbReference>
<dbReference type="FunFam" id="2.60.40.60:FF:000006">
    <property type="entry name" value="Protocadherin alpha 2"/>
    <property type="match status" value="1"/>
</dbReference>
<comment type="function">
    <text evidence="1">Potential calcium-dependent cell-adhesion protein. May be involved in the establishment and maintenance of specific neuronal connections in the brain.</text>
</comment>
<proteinExistence type="predicted"/>
<keyword evidence="7 12" id="KW-0106">Calcium</keyword>
<keyword evidence="3" id="KW-1003">Cell membrane</keyword>
<protein>
    <submittedName>
        <fullName evidence="17">Protocadherin gamma-A4-like</fullName>
    </submittedName>
</protein>
<dbReference type="SUPFAM" id="SSF49313">
    <property type="entry name" value="Cadherin-like"/>
    <property type="match status" value="6"/>
</dbReference>
<evidence type="ECO:0000256" key="9">
    <source>
        <dbReference type="ARBA" id="ARBA00022989"/>
    </source>
</evidence>
<dbReference type="Gene3D" id="2.60.40.60">
    <property type="entry name" value="Cadherins"/>
    <property type="match status" value="6"/>
</dbReference>
<dbReference type="PANTHER" id="PTHR24028:SF234">
    <property type="entry name" value="PROTOCADHERIN GAMMA-A3"/>
    <property type="match status" value="1"/>
</dbReference>
<name>A0A6P8P3H1_GEOSA</name>
<evidence type="ECO:0000313" key="17">
    <source>
        <dbReference type="RefSeq" id="XP_033783597.1"/>
    </source>
</evidence>
<keyword evidence="6" id="KW-0677">Repeat</keyword>
<dbReference type="FunFam" id="2.60.40.60:FF:000002">
    <property type="entry name" value="Protocadherin alpha 2"/>
    <property type="match status" value="1"/>
</dbReference>
<evidence type="ECO:0000256" key="3">
    <source>
        <dbReference type="ARBA" id="ARBA00022475"/>
    </source>
</evidence>
<feature type="transmembrane region" description="Helical" evidence="13">
    <location>
        <begin position="687"/>
        <end position="712"/>
    </location>
</feature>
<dbReference type="SMART" id="SM00112">
    <property type="entry name" value="CA"/>
    <property type="match status" value="6"/>
</dbReference>
<evidence type="ECO:0000256" key="4">
    <source>
        <dbReference type="ARBA" id="ARBA00022692"/>
    </source>
</evidence>
<keyword evidence="10 13" id="KW-0472">Membrane</keyword>
<evidence type="ECO:0000256" key="7">
    <source>
        <dbReference type="ARBA" id="ARBA00022837"/>
    </source>
</evidence>
<evidence type="ECO:0000256" key="14">
    <source>
        <dbReference type="SAM" id="SignalP"/>
    </source>
</evidence>
<dbReference type="KEGG" id="gsh:117351856"/>
<evidence type="ECO:0000256" key="12">
    <source>
        <dbReference type="PROSITE-ProRule" id="PRU00043"/>
    </source>
</evidence>
<keyword evidence="4 13" id="KW-0812">Transmembrane</keyword>
<dbReference type="PANTHER" id="PTHR24028">
    <property type="entry name" value="CADHERIN-87A"/>
    <property type="match status" value="1"/>
</dbReference>
<dbReference type="InterPro" id="IPR020894">
    <property type="entry name" value="Cadherin_CS"/>
</dbReference>
<dbReference type="InterPro" id="IPR015919">
    <property type="entry name" value="Cadherin-like_sf"/>
</dbReference>
<dbReference type="FunFam" id="2.60.40.60:FF:000129">
    <property type="entry name" value="protocadherin alpha-C2 isoform X1"/>
    <property type="match status" value="1"/>
</dbReference>
<keyword evidence="5 14" id="KW-0732">Signal</keyword>
<evidence type="ECO:0000256" key="13">
    <source>
        <dbReference type="SAM" id="Phobius"/>
    </source>
</evidence>
<feature type="domain" description="Cadherin" evidence="15">
    <location>
        <begin position="243"/>
        <end position="346"/>
    </location>
</feature>
<sequence length="832" mass="92045">MAVTEGHRNCKHLILFCLVVLADYSSVLGQIRYSIPEEIQKGYFVGNIARDLRLNLRELSDLSARIISRGRTQYFALDLKNGRLIVNEKIDREEICRQAAQCLLHVDVVLEDRVKIYTVEVMIEDINDNSPMFPNEEIELKISEWTTPGARYLLQDAQDPDVGNNSLQSYQLSNNKYFTLDRQTGTDGVKYVELILARSLDREEEAVHHLILTAYDGGNPVRSATAQIHIVVLDVNDNAPVFNQSVYKTEVMENVPIGTVVVTLNATDKDEGINSEVTYLFRKITEKASQIFQLNSKTGALVVVGELDFEESEALEMDIQANDGSLSAKCKVLIQVINLNDNIPEITVTSLFSPITENSPPGTAVALLNVHDGDSGENGLVTCSISGNLPFQLKKSSANYYSLVTNTNLDREQVSEYNITVRVTDKGLPPLSATINILVLISDKNDNPPIFDQSSYTLYITENVPAGTSIYSAKATDLDWGQNSRITYSIIEGELNEALLSSYMSINSENGILYTLRSFDYEQIRDFQIQVKAEDGGSPTLSSNVTFKIFIVDQNDNSPVILYPSFPADGSTGVELAPRSCDPGSLVTKVIAVDADSGQNAWLSYILVTSTDPGLFTVGLHTGEIRTVRSFLDKHSVKQTLVVLVKDNGHPPLSSTVTVTVMVTDSFHDLLSDMSNISSPSDTESNLTLYLVIAIATISCLFFIFIIGLLAIKLHKWKESQLFESSSANFSAVPTTQYVGVDGVKAFLQTYSQDLCLTTDSGKNQFNHLNSSRSNTLPVNQASEKQASVLITDAFNVTDQDQCLFQVCYLFLNLFKDMIYEFNALARGIFNN</sequence>
<dbReference type="FunFam" id="2.60.40.60:FF:000004">
    <property type="entry name" value="Protocadherin 1 gamma 2"/>
    <property type="match status" value="1"/>
</dbReference>
<feature type="domain" description="Cadherin" evidence="15">
    <location>
        <begin position="583"/>
        <end position="682"/>
    </location>
</feature>
<evidence type="ECO:0000313" key="16">
    <source>
        <dbReference type="Proteomes" id="UP000515159"/>
    </source>
</evidence>
<dbReference type="Pfam" id="PF08266">
    <property type="entry name" value="Cadherin_2"/>
    <property type="match status" value="1"/>
</dbReference>
<feature type="signal peptide" evidence="14">
    <location>
        <begin position="1"/>
        <end position="29"/>
    </location>
</feature>
<dbReference type="InterPro" id="IPR013164">
    <property type="entry name" value="Cadherin_N"/>
</dbReference>
<dbReference type="InterPro" id="IPR032455">
    <property type="entry name" value="Cadherin_C"/>
</dbReference>